<accession>A0A2A2KMF9</accession>
<feature type="coiled-coil region" evidence="1">
    <location>
        <begin position="14"/>
        <end position="52"/>
    </location>
</feature>
<dbReference type="InterPro" id="IPR039875">
    <property type="entry name" value="LENG1-like"/>
</dbReference>
<evidence type="ECO:0000256" key="1">
    <source>
        <dbReference type="SAM" id="Coils"/>
    </source>
</evidence>
<reference evidence="4 5" key="1">
    <citation type="journal article" date="2017" name="Curr. Biol.">
        <title>Genome architecture and evolution of a unichromosomal asexual nematode.</title>
        <authorList>
            <person name="Fradin H."/>
            <person name="Zegar C."/>
            <person name="Gutwein M."/>
            <person name="Lucas J."/>
            <person name="Kovtun M."/>
            <person name="Corcoran D."/>
            <person name="Baugh L.R."/>
            <person name="Kiontke K."/>
            <person name="Gunsalus K."/>
            <person name="Fitch D.H."/>
            <person name="Piano F."/>
        </authorList>
    </citation>
    <scope>NUCLEOTIDE SEQUENCE [LARGE SCALE GENOMIC DNA]</scope>
    <source>
        <strain evidence="4">PF1309</strain>
    </source>
</reference>
<feature type="compositionally biased region" description="Basic and acidic residues" evidence="2">
    <location>
        <begin position="149"/>
        <end position="166"/>
    </location>
</feature>
<keyword evidence="5" id="KW-1185">Reference proteome</keyword>
<gene>
    <name evidence="4" type="ORF">WR25_06353</name>
</gene>
<dbReference type="InterPro" id="IPR019339">
    <property type="entry name" value="CIR_N_dom"/>
</dbReference>
<dbReference type="Proteomes" id="UP000218231">
    <property type="component" value="Unassembled WGS sequence"/>
</dbReference>
<dbReference type="AlphaFoldDB" id="A0A2A2KMF9"/>
<comment type="caution">
    <text evidence="4">The sequence shown here is derived from an EMBL/GenBank/DDBJ whole genome shotgun (WGS) entry which is preliminary data.</text>
</comment>
<sequence>MNILPKKRWHVRTKENVARVRKDEKKAAEEEERRLERQITAENERRMNALRRGAEDRERNLLGDLMEGRLEGASAVDSRTGHVNLFQDLEQEELKNVGKVNVEHEAEKKKEQQEWESKMGIQKMLAEGSNELTKKKEWYEILPLRRSGKTKDSTTEDKRTDEEDKKPSRKRTNSSSSSSSSDDRKKHKKKHKKEKKKRKKEKRRRDSSSEDEDKLQQEKKRKLEQMRRERIEREKAEAHRTRLLLNPELARAEQPKQPKYNSMFNPHLAK</sequence>
<dbReference type="EMBL" id="LIAE01008224">
    <property type="protein sequence ID" value="PAV75023.1"/>
    <property type="molecule type" value="Genomic_DNA"/>
</dbReference>
<dbReference type="SMART" id="SM01083">
    <property type="entry name" value="Cir_N"/>
    <property type="match status" value="1"/>
</dbReference>
<dbReference type="PANTHER" id="PTHR22093:SF0">
    <property type="entry name" value="LEUKOCYTE RECEPTOR CLUSTER MEMBER 1"/>
    <property type="match status" value="1"/>
</dbReference>
<feature type="compositionally biased region" description="Basic and acidic residues" evidence="2">
    <location>
        <begin position="204"/>
        <end position="240"/>
    </location>
</feature>
<evidence type="ECO:0000313" key="4">
    <source>
        <dbReference type="EMBL" id="PAV75023.1"/>
    </source>
</evidence>
<feature type="compositionally biased region" description="Basic and acidic residues" evidence="2">
    <location>
        <begin position="97"/>
        <end position="117"/>
    </location>
</feature>
<feature type="region of interest" description="Disordered" evidence="2">
    <location>
        <begin position="97"/>
        <end position="270"/>
    </location>
</feature>
<evidence type="ECO:0000259" key="3">
    <source>
        <dbReference type="SMART" id="SM01083"/>
    </source>
</evidence>
<keyword evidence="1" id="KW-0175">Coiled coil</keyword>
<proteinExistence type="predicted"/>
<protein>
    <recommendedName>
        <fullName evidence="3">CBF1-interacting co-repressor CIR N-terminal domain-containing protein</fullName>
    </recommendedName>
</protein>
<dbReference type="STRING" id="2018661.A0A2A2KMF9"/>
<evidence type="ECO:0000256" key="2">
    <source>
        <dbReference type="SAM" id="MobiDB-lite"/>
    </source>
</evidence>
<evidence type="ECO:0000313" key="5">
    <source>
        <dbReference type="Proteomes" id="UP000218231"/>
    </source>
</evidence>
<dbReference type="PANTHER" id="PTHR22093">
    <property type="entry name" value="LEUKOCYTE RECEPTOR CLUSTER LRC MEMBER 1"/>
    <property type="match status" value="1"/>
</dbReference>
<dbReference type="OrthoDB" id="2159131at2759"/>
<feature type="compositionally biased region" description="Basic residues" evidence="2">
    <location>
        <begin position="185"/>
        <end position="203"/>
    </location>
</feature>
<feature type="domain" description="CBF1-interacting co-repressor CIR N-terminal" evidence="3">
    <location>
        <begin position="8"/>
        <end position="44"/>
    </location>
</feature>
<dbReference type="Pfam" id="PF10197">
    <property type="entry name" value="Cir_N"/>
    <property type="match status" value="1"/>
</dbReference>
<organism evidence="4 5">
    <name type="scientific">Diploscapter pachys</name>
    <dbReference type="NCBI Taxonomy" id="2018661"/>
    <lineage>
        <taxon>Eukaryota</taxon>
        <taxon>Metazoa</taxon>
        <taxon>Ecdysozoa</taxon>
        <taxon>Nematoda</taxon>
        <taxon>Chromadorea</taxon>
        <taxon>Rhabditida</taxon>
        <taxon>Rhabditina</taxon>
        <taxon>Rhabditomorpha</taxon>
        <taxon>Rhabditoidea</taxon>
        <taxon>Rhabditidae</taxon>
        <taxon>Diploscapter</taxon>
    </lineage>
</organism>
<name>A0A2A2KMF9_9BILA</name>